<evidence type="ECO:0000256" key="7">
    <source>
        <dbReference type="ARBA" id="ARBA00022697"/>
    </source>
</evidence>
<dbReference type="SUPFAM" id="SSF51735">
    <property type="entry name" value="NAD(P)-binding Rossmann-fold domains"/>
    <property type="match status" value="1"/>
</dbReference>
<comment type="pathway">
    <text evidence="1">Amino-acid biosynthesis; L-threonine biosynthesis; L-threonine from L-aspartate: step 3/5.</text>
</comment>
<dbReference type="AlphaFoldDB" id="A0A2U3L4V4"/>
<evidence type="ECO:0000259" key="10">
    <source>
        <dbReference type="Pfam" id="PF00742"/>
    </source>
</evidence>
<feature type="domain" description="Homoserine dehydrogenase catalytic" evidence="10">
    <location>
        <begin position="96"/>
        <end position="280"/>
    </location>
</feature>
<proteinExistence type="inferred from homology"/>
<dbReference type="EC" id="1.1.1.3" evidence="4"/>
<dbReference type="Gene3D" id="3.30.360.10">
    <property type="entry name" value="Dihydrodipicolinate Reductase, domain 2"/>
    <property type="match status" value="1"/>
</dbReference>
<comment type="similarity">
    <text evidence="3">Belongs to the homoserine dehydrogenase family.</text>
</comment>
<evidence type="ECO:0000256" key="4">
    <source>
        <dbReference type="ARBA" id="ARBA00013213"/>
    </source>
</evidence>
<gene>
    <name evidence="12" type="ORF">SBA1_680043</name>
</gene>
<sequence>MPASTSNSQAGDEAPHNVRSWLAAARADVLFEATSLNVETGQPAVDHIRAALDHGAHAITANKGPIVHAYRELRSLAAARGKRFLFESTVLDGVPIFSLFDQLPAVHLNGFHGILNSTTNVILGEMENGLTLDEAVKKAQSLGVAETDATHDIDGWDAAVKTAALITVLMDIPVRLDQIEREGIRDLTPQAVRNARRDGWPFKLVCRARRTPSSGNPGVEASGVEASVRPEKVLATSPMAKITGTSSYIHFETDIFPGLAITEENPGLYATAYGMLADFVRAVK</sequence>
<dbReference type="PANTHER" id="PTHR43331">
    <property type="entry name" value="HOMOSERINE DEHYDROGENASE"/>
    <property type="match status" value="1"/>
</dbReference>
<dbReference type="Proteomes" id="UP000238701">
    <property type="component" value="Unassembled WGS sequence"/>
</dbReference>
<organism evidence="12 13">
    <name type="scientific">Candidatus Sulfotelmatobacter kueseliae</name>
    <dbReference type="NCBI Taxonomy" id="2042962"/>
    <lineage>
        <taxon>Bacteria</taxon>
        <taxon>Pseudomonadati</taxon>
        <taxon>Acidobacteriota</taxon>
        <taxon>Terriglobia</taxon>
        <taxon>Terriglobales</taxon>
        <taxon>Candidatus Korobacteraceae</taxon>
        <taxon>Candidatus Sulfotelmatobacter</taxon>
    </lineage>
</organism>
<dbReference type="FunFam" id="3.30.360.10:FF:000005">
    <property type="entry name" value="Homoserine dehydrogenase"/>
    <property type="match status" value="1"/>
</dbReference>
<accession>A0A2U3L4V4</accession>
<dbReference type="InterPro" id="IPR036291">
    <property type="entry name" value="NAD(P)-bd_dom_sf"/>
</dbReference>
<evidence type="ECO:0000313" key="12">
    <source>
        <dbReference type="EMBL" id="SPF46789.1"/>
    </source>
</evidence>
<comment type="pathway">
    <text evidence="2">Amino-acid biosynthesis; L-methionine biosynthesis via de novo pathway; L-homoserine from L-aspartate: step 3/3.</text>
</comment>
<dbReference type="GO" id="GO:0009086">
    <property type="term" value="P:methionine biosynthetic process"/>
    <property type="evidence" value="ECO:0007669"/>
    <property type="project" value="UniProtKB-KW"/>
</dbReference>
<keyword evidence="9" id="KW-0486">Methionine biosynthesis</keyword>
<dbReference type="PANTHER" id="PTHR43331:SF1">
    <property type="entry name" value="HOMOSERINE DEHYDROGENASE"/>
    <property type="match status" value="1"/>
</dbReference>
<feature type="domain" description="Aspartate/homoserine dehydrogenase NAD-binding" evidence="11">
    <location>
        <begin position="15"/>
        <end position="87"/>
    </location>
</feature>
<dbReference type="Pfam" id="PF00742">
    <property type="entry name" value="Homoserine_dh"/>
    <property type="match status" value="1"/>
</dbReference>
<reference evidence="13" key="1">
    <citation type="submission" date="2018-02" db="EMBL/GenBank/DDBJ databases">
        <authorList>
            <person name="Hausmann B."/>
        </authorList>
    </citation>
    <scope>NUCLEOTIDE SEQUENCE [LARGE SCALE GENOMIC DNA]</scope>
    <source>
        <strain evidence="13">Peat soil MAG SbA1</strain>
    </source>
</reference>
<dbReference type="UniPathway" id="UPA00051">
    <property type="reaction ID" value="UER00465"/>
</dbReference>
<dbReference type="Pfam" id="PF03447">
    <property type="entry name" value="NAD_binding_3"/>
    <property type="match status" value="1"/>
</dbReference>
<dbReference type="Gene3D" id="3.40.50.720">
    <property type="entry name" value="NAD(P)-binding Rossmann-like Domain"/>
    <property type="match status" value="1"/>
</dbReference>
<evidence type="ECO:0000259" key="11">
    <source>
        <dbReference type="Pfam" id="PF03447"/>
    </source>
</evidence>
<dbReference type="InterPro" id="IPR005106">
    <property type="entry name" value="Asp/hSer_DH_NAD-bd"/>
</dbReference>
<keyword evidence="8 12" id="KW-0560">Oxidoreductase</keyword>
<dbReference type="GO" id="GO:0004412">
    <property type="term" value="F:homoserine dehydrogenase activity"/>
    <property type="evidence" value="ECO:0007669"/>
    <property type="project" value="UniProtKB-EC"/>
</dbReference>
<dbReference type="GO" id="GO:0009088">
    <property type="term" value="P:threonine biosynthetic process"/>
    <property type="evidence" value="ECO:0007669"/>
    <property type="project" value="UniProtKB-UniPathway"/>
</dbReference>
<evidence type="ECO:0000256" key="5">
    <source>
        <dbReference type="ARBA" id="ARBA00013376"/>
    </source>
</evidence>
<dbReference type="EMBL" id="OMOD01000164">
    <property type="protein sequence ID" value="SPF46789.1"/>
    <property type="molecule type" value="Genomic_DNA"/>
</dbReference>
<evidence type="ECO:0000256" key="9">
    <source>
        <dbReference type="ARBA" id="ARBA00023167"/>
    </source>
</evidence>
<evidence type="ECO:0000256" key="6">
    <source>
        <dbReference type="ARBA" id="ARBA00022605"/>
    </source>
</evidence>
<dbReference type="UniPathway" id="UPA00050">
    <property type="reaction ID" value="UER00063"/>
</dbReference>
<keyword evidence="6" id="KW-0028">Amino-acid biosynthesis</keyword>
<evidence type="ECO:0000256" key="8">
    <source>
        <dbReference type="ARBA" id="ARBA00023002"/>
    </source>
</evidence>
<dbReference type="GO" id="GO:0050661">
    <property type="term" value="F:NADP binding"/>
    <property type="evidence" value="ECO:0007669"/>
    <property type="project" value="InterPro"/>
</dbReference>
<evidence type="ECO:0000313" key="13">
    <source>
        <dbReference type="Proteomes" id="UP000238701"/>
    </source>
</evidence>
<protein>
    <recommendedName>
        <fullName evidence="5">Homoserine dehydrogenase</fullName>
        <ecNumber evidence="4">1.1.1.3</ecNumber>
    </recommendedName>
</protein>
<evidence type="ECO:0000256" key="3">
    <source>
        <dbReference type="ARBA" id="ARBA00006753"/>
    </source>
</evidence>
<evidence type="ECO:0000256" key="2">
    <source>
        <dbReference type="ARBA" id="ARBA00005062"/>
    </source>
</evidence>
<evidence type="ECO:0000256" key="1">
    <source>
        <dbReference type="ARBA" id="ARBA00005056"/>
    </source>
</evidence>
<keyword evidence="7" id="KW-0791">Threonine biosynthesis</keyword>
<dbReference type="InterPro" id="IPR001342">
    <property type="entry name" value="HDH_cat"/>
</dbReference>
<name>A0A2U3L4V4_9BACT</name>
<dbReference type="SUPFAM" id="SSF55347">
    <property type="entry name" value="Glyceraldehyde-3-phosphate dehydrogenase-like, C-terminal domain"/>
    <property type="match status" value="1"/>
</dbReference>